<dbReference type="InterPro" id="IPR001680">
    <property type="entry name" value="WD40_rpt"/>
</dbReference>
<accession>A0A4D9D9B6</accession>
<evidence type="ECO:0000313" key="6">
    <source>
        <dbReference type="Proteomes" id="UP000355283"/>
    </source>
</evidence>
<feature type="region of interest" description="Disordered" evidence="4">
    <location>
        <begin position="1"/>
        <end position="58"/>
    </location>
</feature>
<dbReference type="Gene3D" id="2.130.10.10">
    <property type="entry name" value="YVTN repeat-like/Quinoprotein amine dehydrogenase"/>
    <property type="match status" value="2"/>
</dbReference>
<proteinExistence type="predicted"/>
<protein>
    <submittedName>
        <fullName evidence="5">Uncharacterized protein</fullName>
    </submittedName>
</protein>
<dbReference type="GO" id="GO:0035861">
    <property type="term" value="C:site of double-strand break"/>
    <property type="evidence" value="ECO:0007669"/>
    <property type="project" value="TreeGrafter"/>
</dbReference>
<keyword evidence="6" id="KW-1185">Reference proteome</keyword>
<evidence type="ECO:0000256" key="4">
    <source>
        <dbReference type="SAM" id="MobiDB-lite"/>
    </source>
</evidence>
<feature type="repeat" description="WD" evidence="3">
    <location>
        <begin position="167"/>
        <end position="199"/>
    </location>
</feature>
<dbReference type="PROSITE" id="PS50082">
    <property type="entry name" value="WD_REPEATS_2"/>
    <property type="match status" value="3"/>
</dbReference>
<dbReference type="Proteomes" id="UP000355283">
    <property type="component" value="Unassembled WGS sequence"/>
</dbReference>
<dbReference type="AlphaFoldDB" id="A0A4D9D9B6"/>
<reference evidence="5 6" key="1">
    <citation type="submission" date="2019-01" db="EMBL/GenBank/DDBJ databases">
        <title>Nuclear Genome Assembly of the Microalgal Biofuel strain Nannochloropsis salina CCMP1776.</title>
        <authorList>
            <person name="Hovde B."/>
        </authorList>
    </citation>
    <scope>NUCLEOTIDE SEQUENCE [LARGE SCALE GENOMIC DNA]</scope>
    <source>
        <strain evidence="5 6">CCMP1776</strain>
    </source>
</reference>
<comment type="caution">
    <text evidence="5">The sequence shown here is derived from an EMBL/GenBank/DDBJ whole genome shotgun (WGS) entry which is preliminary data.</text>
</comment>
<dbReference type="OrthoDB" id="10264376at2759"/>
<dbReference type="InterPro" id="IPR019775">
    <property type="entry name" value="WD40_repeat_CS"/>
</dbReference>
<dbReference type="SMART" id="SM00320">
    <property type="entry name" value="WD40"/>
    <property type="match status" value="6"/>
</dbReference>
<dbReference type="PROSITE" id="PS50294">
    <property type="entry name" value="WD_REPEATS_REGION"/>
    <property type="match status" value="2"/>
</dbReference>
<evidence type="ECO:0000256" key="1">
    <source>
        <dbReference type="ARBA" id="ARBA00022574"/>
    </source>
</evidence>
<feature type="region of interest" description="Disordered" evidence="4">
    <location>
        <begin position="564"/>
        <end position="583"/>
    </location>
</feature>
<feature type="compositionally biased region" description="Basic and acidic residues" evidence="4">
    <location>
        <begin position="77"/>
        <end position="96"/>
    </location>
</feature>
<dbReference type="PROSITE" id="PS00678">
    <property type="entry name" value="WD_REPEATS_1"/>
    <property type="match status" value="1"/>
</dbReference>
<dbReference type="InterPro" id="IPR051858">
    <property type="entry name" value="WD_repeat_GAD-1"/>
</dbReference>
<evidence type="ECO:0000256" key="2">
    <source>
        <dbReference type="ARBA" id="ARBA00022737"/>
    </source>
</evidence>
<dbReference type="PANTHER" id="PTHR16017">
    <property type="entry name" value="GASTRULATION DEFECTIVE PROTEIN 1-RELATED"/>
    <property type="match status" value="1"/>
</dbReference>
<keyword evidence="2" id="KW-0677">Repeat</keyword>
<feature type="repeat" description="WD" evidence="3">
    <location>
        <begin position="268"/>
        <end position="310"/>
    </location>
</feature>
<feature type="compositionally biased region" description="Low complexity" evidence="4">
    <location>
        <begin position="108"/>
        <end position="134"/>
    </location>
</feature>
<dbReference type="InterPro" id="IPR015943">
    <property type="entry name" value="WD40/YVTN_repeat-like_dom_sf"/>
</dbReference>
<organism evidence="5 6">
    <name type="scientific">Nannochloropsis salina CCMP1776</name>
    <dbReference type="NCBI Taxonomy" id="1027361"/>
    <lineage>
        <taxon>Eukaryota</taxon>
        <taxon>Sar</taxon>
        <taxon>Stramenopiles</taxon>
        <taxon>Ochrophyta</taxon>
        <taxon>Eustigmatophyceae</taxon>
        <taxon>Eustigmatales</taxon>
        <taxon>Monodopsidaceae</taxon>
        <taxon>Microchloropsis</taxon>
        <taxon>Microchloropsis salina</taxon>
    </lineage>
</organism>
<evidence type="ECO:0000256" key="3">
    <source>
        <dbReference type="PROSITE-ProRule" id="PRU00221"/>
    </source>
</evidence>
<sequence length="659" mass="71915">MPSSSIAGDAAMDLPADGKNRGESTQKRDENDDTLDKTAFEQLPLSFGGSKKVNAPRALSKNAMAEGIAEMMQEIEAAERRRAEGEARQGEAMRNQEEDEDRQQTSGEEPLPSEASVEPSSSSSSHQVSSSRPAPVKRKEETQMEEEETPAATARRYRIPMSHEVILRGHHKQITCLAMDPSGARVGVGGTDNKLLLYDFGGMDRSHKPFREFVPEDGNPVVGVGWSPTGDRLVVATGSSQAKVFDRDGIRLLTCIKGDPYITDLVHTKGHTMSLSAAAWHPREKETIMTASWDGTLRLWDLQGPQSFDQLLNKRVIKARSARSTRVAVTCGVFSPVADYVAAGCQDGSVQLFSLRKTSWIKPDVLMRPAHGPDQHVTAVAFAPDGKTLASRGTDDTVRLWDIRKPQAPLKTLEGVATFYDSANLAFSPDGRVLCCGTNVPPKQEGATGTLKYFQVQGPSLEAVLTVGVAPGASVTNLTWHPRLKQVVCGTSSGATRVLYDPSFSVKGALMSSQRVKRPSDPMDAAPVGGVVGRIINPSALPMFRDDEETGKKKRARLDRADPIKSKRPDLPVNGPGAQGRVSGMTNFTQYVMQTKQKNRMMEEDPREAILKYAEKAKEGTQLVGRAYAKTAPKTPFLEKTLEQEVEDMKEMEAEILKK</sequence>
<dbReference type="GO" id="GO:0005634">
    <property type="term" value="C:nucleus"/>
    <property type="evidence" value="ECO:0007669"/>
    <property type="project" value="TreeGrafter"/>
</dbReference>
<feature type="region of interest" description="Disordered" evidence="4">
    <location>
        <begin position="75"/>
        <end position="157"/>
    </location>
</feature>
<feature type="repeat" description="WD" evidence="3">
    <location>
        <begin position="370"/>
        <end position="411"/>
    </location>
</feature>
<keyword evidence="1 3" id="KW-0853">WD repeat</keyword>
<gene>
    <name evidence="5" type="ORF">NSK_002885</name>
</gene>
<dbReference type="CDD" id="cd00200">
    <property type="entry name" value="WD40"/>
    <property type="match status" value="1"/>
</dbReference>
<name>A0A4D9D9B6_9STRA</name>
<dbReference type="EMBL" id="SDOX01000010">
    <property type="protein sequence ID" value="TFJ86065.1"/>
    <property type="molecule type" value="Genomic_DNA"/>
</dbReference>
<dbReference type="Pfam" id="PF00400">
    <property type="entry name" value="WD40"/>
    <property type="match status" value="4"/>
</dbReference>
<dbReference type="SUPFAM" id="SSF50978">
    <property type="entry name" value="WD40 repeat-like"/>
    <property type="match status" value="1"/>
</dbReference>
<evidence type="ECO:0000313" key="5">
    <source>
        <dbReference type="EMBL" id="TFJ86065.1"/>
    </source>
</evidence>
<dbReference type="PANTHER" id="PTHR16017:SF0">
    <property type="entry name" value="WD REPEAT-CONTAINING PROTEIN 70"/>
    <property type="match status" value="1"/>
</dbReference>
<dbReference type="InterPro" id="IPR036322">
    <property type="entry name" value="WD40_repeat_dom_sf"/>
</dbReference>
<feature type="compositionally biased region" description="Basic and acidic residues" evidence="4">
    <location>
        <begin position="16"/>
        <end position="39"/>
    </location>
</feature>